<name>A0AAD4IVN1_PERFH</name>
<gene>
    <name evidence="1" type="ORF">C2S53_005678</name>
</gene>
<dbReference type="AlphaFoldDB" id="A0AAD4IVN1"/>
<dbReference type="PANTHER" id="PTHR33924">
    <property type="entry name" value="CATION-TRANSPORTING ATPASE"/>
    <property type="match status" value="1"/>
</dbReference>
<evidence type="ECO:0000313" key="2">
    <source>
        <dbReference type="Proteomes" id="UP001190926"/>
    </source>
</evidence>
<comment type="caution">
    <text evidence="1">The sequence shown here is derived from an EMBL/GenBank/DDBJ whole genome shotgun (WGS) entry which is preliminary data.</text>
</comment>
<protein>
    <submittedName>
        <fullName evidence="1">Uncharacterized protein</fullName>
    </submittedName>
</protein>
<accession>A0AAD4IVN1</accession>
<sequence>MSEAVQGKRGCSDRENSRIKSSNFNDEDVAKRVCISPPQGNWISSLEGNVASSISNINGENRGGDLLELGCREGFKSSADVGTDCNNGGFLRGKSVVICNSKVPVVDNDDNMVLDLGGEAAVSVNVNELDCADGVVDSRGKIGCFDDGSLPYMDKTASQDSEGPNLTVPMGGGAISSISSQACYCSKPDLLKEREIRAIAEIVCENSSYGDEVLVDSSEKCKGKDSISLMYLDRGNTYKSADIKTEFGDSLPAGDNCPHDGRDFNVDESKASAEGTLTDIINFQNDGDNHNTDDLVLSQYGPFSFTSQEYIVHGLEKSKELKEGHKCALSERTDSIKACSCSFCTKAAHIWLDLNYKDVKGRVSAIRKIQKEASILSENTSRISKSESELMYQWKPLFESMANVWEEEGNQLEARLQTLTGLREKCKTDLELMILPQLAVRCI</sequence>
<proteinExistence type="predicted"/>
<reference evidence="1 2" key="1">
    <citation type="journal article" date="2021" name="Nat. Commun.">
        <title>Incipient diploidization of the medicinal plant Perilla within 10,000 years.</title>
        <authorList>
            <person name="Zhang Y."/>
            <person name="Shen Q."/>
            <person name="Leng L."/>
            <person name="Zhang D."/>
            <person name="Chen S."/>
            <person name="Shi Y."/>
            <person name="Ning Z."/>
            <person name="Chen S."/>
        </authorList>
    </citation>
    <scope>NUCLEOTIDE SEQUENCE [LARGE SCALE GENOMIC DNA]</scope>
    <source>
        <strain evidence="2">cv. PC099</strain>
    </source>
</reference>
<keyword evidence="2" id="KW-1185">Reference proteome</keyword>
<organism evidence="1 2">
    <name type="scientific">Perilla frutescens var. hirtella</name>
    <name type="common">Perilla citriodora</name>
    <name type="synonym">Perilla setoyensis</name>
    <dbReference type="NCBI Taxonomy" id="608512"/>
    <lineage>
        <taxon>Eukaryota</taxon>
        <taxon>Viridiplantae</taxon>
        <taxon>Streptophyta</taxon>
        <taxon>Embryophyta</taxon>
        <taxon>Tracheophyta</taxon>
        <taxon>Spermatophyta</taxon>
        <taxon>Magnoliopsida</taxon>
        <taxon>eudicotyledons</taxon>
        <taxon>Gunneridae</taxon>
        <taxon>Pentapetalae</taxon>
        <taxon>asterids</taxon>
        <taxon>lamiids</taxon>
        <taxon>Lamiales</taxon>
        <taxon>Lamiaceae</taxon>
        <taxon>Nepetoideae</taxon>
        <taxon>Elsholtzieae</taxon>
        <taxon>Perilla</taxon>
    </lineage>
</organism>
<evidence type="ECO:0000313" key="1">
    <source>
        <dbReference type="EMBL" id="KAH6821988.1"/>
    </source>
</evidence>
<dbReference type="PANTHER" id="PTHR33924:SF1">
    <property type="entry name" value="DNA-DIRECTED RNA POLYMERASE SUBUNIT BETA"/>
    <property type="match status" value="1"/>
</dbReference>
<dbReference type="Proteomes" id="UP001190926">
    <property type="component" value="Unassembled WGS sequence"/>
</dbReference>
<dbReference type="EMBL" id="SDAM02001747">
    <property type="protein sequence ID" value="KAH6821988.1"/>
    <property type="molecule type" value="Genomic_DNA"/>
</dbReference>